<organism evidence="2 3">
    <name type="scientific">Danaus plexippus plexippus</name>
    <dbReference type="NCBI Taxonomy" id="278856"/>
    <lineage>
        <taxon>Eukaryota</taxon>
        <taxon>Metazoa</taxon>
        <taxon>Ecdysozoa</taxon>
        <taxon>Arthropoda</taxon>
        <taxon>Hexapoda</taxon>
        <taxon>Insecta</taxon>
        <taxon>Pterygota</taxon>
        <taxon>Neoptera</taxon>
        <taxon>Endopterygota</taxon>
        <taxon>Lepidoptera</taxon>
        <taxon>Glossata</taxon>
        <taxon>Ditrysia</taxon>
        <taxon>Papilionoidea</taxon>
        <taxon>Nymphalidae</taxon>
        <taxon>Danainae</taxon>
        <taxon>Danaini</taxon>
        <taxon>Danaina</taxon>
        <taxon>Danaus</taxon>
        <taxon>Danaus</taxon>
    </lineage>
</organism>
<proteinExistence type="predicted"/>
<comment type="caution">
    <text evidence="2">The sequence shown here is derived from an EMBL/GenBank/DDBJ whole genome shotgun (WGS) entry which is preliminary data.</text>
</comment>
<reference evidence="2 3" key="1">
    <citation type="journal article" date="2011" name="Cell">
        <title>The monarch butterfly genome yields insights into long-distance migration.</title>
        <authorList>
            <person name="Zhan S."/>
            <person name="Merlin C."/>
            <person name="Boore J.L."/>
            <person name="Reppert S.M."/>
        </authorList>
    </citation>
    <scope>NUCLEOTIDE SEQUENCE [LARGE SCALE GENOMIC DNA]</scope>
    <source>
        <strain evidence="2">F-2</strain>
    </source>
</reference>
<feature type="compositionally biased region" description="Polar residues" evidence="1">
    <location>
        <begin position="247"/>
        <end position="267"/>
    </location>
</feature>
<protein>
    <submittedName>
        <fullName evidence="2">Uncharacterized protein</fullName>
    </submittedName>
</protein>
<feature type="region of interest" description="Disordered" evidence="1">
    <location>
        <begin position="137"/>
        <end position="158"/>
    </location>
</feature>
<sequence length="497" mass="56794">MDRLKQRIKKDKQVKSTPKEKYVFITDVKGIKENLKIKEILRTVKMNSSMRLKGPPGSKIMSNKDFNDDDCSEELQRNDKANEPLSASNPDVVVSELEKNNDSEESDDCLIKQPELDAEEVGLEKENGEVTLVQDSNEDKLPDPISKEHKRDDVDINNENGNVFDNHLYTKPKIRPEKLLDRKLSLDQSILSRRQGFSQSELDLHSLGKSPLERKVSFFRKKMDSFVRNTTEMFKRQNESLKRKGSMSMSLQSLNEKSHVPSINSEGSEPKVEQDALSASMSLQTVSSMGRSNSSISMRQSVLSCDTSEHSFAGSQPALHALSNSTLEDLHSNSVHSLNEAYLKEAMLNSRAISMSSGLDLPLGRSRTKASRSNRVTWVASEGLTNYFRRLIQDEKSKELQSCHSYQDFSSIPENELYNRQDIRNRKLSYQRAVSGDDPELMRYHDSSWRRRNQIQENEDFRSTFESFLPILYLKLLCPNIAFVRAEPHLDSRDMGN</sequence>
<accession>A0A212EQG5</accession>
<dbReference type="KEGG" id="dpl:KGM_203310"/>
<dbReference type="Proteomes" id="UP000007151">
    <property type="component" value="Unassembled WGS sequence"/>
</dbReference>
<evidence type="ECO:0000256" key="1">
    <source>
        <dbReference type="SAM" id="MobiDB-lite"/>
    </source>
</evidence>
<evidence type="ECO:0000313" key="2">
    <source>
        <dbReference type="EMBL" id="OWR43740.1"/>
    </source>
</evidence>
<gene>
    <name evidence="2" type="ORF">KGM_203310</name>
</gene>
<dbReference type="InParanoid" id="A0A212EQG5"/>
<feature type="compositionally biased region" description="Basic and acidic residues" evidence="1">
    <location>
        <begin position="137"/>
        <end position="154"/>
    </location>
</feature>
<feature type="region of interest" description="Disordered" evidence="1">
    <location>
        <begin position="48"/>
        <end position="108"/>
    </location>
</feature>
<name>A0A212EQG5_DANPL</name>
<feature type="region of interest" description="Disordered" evidence="1">
    <location>
        <begin position="237"/>
        <end position="293"/>
    </location>
</feature>
<evidence type="ECO:0000313" key="3">
    <source>
        <dbReference type="Proteomes" id="UP000007151"/>
    </source>
</evidence>
<dbReference type="eggNOG" id="ENOG502T6QJ">
    <property type="taxonomic scope" value="Eukaryota"/>
</dbReference>
<feature type="compositionally biased region" description="Polar residues" evidence="1">
    <location>
        <begin position="277"/>
        <end position="286"/>
    </location>
</feature>
<dbReference type="EMBL" id="AGBW02013269">
    <property type="protein sequence ID" value="OWR43740.1"/>
    <property type="molecule type" value="Genomic_DNA"/>
</dbReference>
<dbReference type="AlphaFoldDB" id="A0A212EQG5"/>
<keyword evidence="3" id="KW-1185">Reference proteome</keyword>